<reference evidence="9" key="1">
    <citation type="submission" date="2016-10" db="EMBL/GenBank/DDBJ databases">
        <authorList>
            <person name="Varghese N."/>
            <person name="Submissions S."/>
        </authorList>
    </citation>
    <scope>NUCLEOTIDE SEQUENCE [LARGE SCALE GENOMIC DNA]</scope>
    <source>
        <strain evidence="9">DSM 7481</strain>
    </source>
</reference>
<evidence type="ECO:0000256" key="5">
    <source>
        <dbReference type="ARBA" id="ARBA00023136"/>
    </source>
</evidence>
<accession>A0A1I1VHI1</accession>
<dbReference type="EMBL" id="FOMQ01000006">
    <property type="protein sequence ID" value="SFD82279.1"/>
    <property type="molecule type" value="Genomic_DNA"/>
</dbReference>
<keyword evidence="3 6" id="KW-0812">Transmembrane</keyword>
<evidence type="ECO:0000256" key="2">
    <source>
        <dbReference type="ARBA" id="ARBA00022475"/>
    </source>
</evidence>
<dbReference type="STRING" id="32040.SAMN04489710_106315"/>
<feature type="transmembrane region" description="Helical" evidence="6">
    <location>
        <begin position="51"/>
        <end position="73"/>
    </location>
</feature>
<feature type="transmembrane region" description="Helical" evidence="6">
    <location>
        <begin position="21"/>
        <end position="39"/>
    </location>
</feature>
<keyword evidence="5 6" id="KW-0472">Membrane</keyword>
<dbReference type="GO" id="GO:0022904">
    <property type="term" value="P:respiratory electron transport chain"/>
    <property type="evidence" value="ECO:0007669"/>
    <property type="project" value="InterPro"/>
</dbReference>
<evidence type="ECO:0000256" key="6">
    <source>
        <dbReference type="SAM" id="Phobius"/>
    </source>
</evidence>
<dbReference type="GO" id="GO:0009055">
    <property type="term" value="F:electron transfer activity"/>
    <property type="evidence" value="ECO:0007669"/>
    <property type="project" value="InterPro"/>
</dbReference>
<dbReference type="SUPFAM" id="SSF81342">
    <property type="entry name" value="Transmembrane di-heme cytochromes"/>
    <property type="match status" value="1"/>
</dbReference>
<evidence type="ECO:0000256" key="4">
    <source>
        <dbReference type="ARBA" id="ARBA00022989"/>
    </source>
</evidence>
<dbReference type="AlphaFoldDB" id="A0A1I1VHI1"/>
<feature type="domain" description="Cytochrome b561 bacterial/Ni-hydrogenase" evidence="7">
    <location>
        <begin position="19"/>
        <end position="179"/>
    </location>
</feature>
<dbReference type="Pfam" id="PF01292">
    <property type="entry name" value="Ni_hydr_CYTB"/>
    <property type="match status" value="1"/>
</dbReference>
<keyword evidence="4 6" id="KW-1133">Transmembrane helix</keyword>
<dbReference type="PANTHER" id="PTHR30485">
    <property type="entry name" value="NI/FE-HYDROGENASE 1 B-TYPE CYTOCHROME SUBUNIT"/>
    <property type="match status" value="1"/>
</dbReference>
<name>A0A1I1VHI1_9BURK</name>
<dbReference type="RefSeq" id="WP_245783635.1">
    <property type="nucleotide sequence ID" value="NZ_FOMQ01000006.1"/>
</dbReference>
<dbReference type="InterPro" id="IPR051542">
    <property type="entry name" value="Hydrogenase_cytochrome"/>
</dbReference>
<gene>
    <name evidence="8" type="ORF">SAMN04489710_106315</name>
</gene>
<evidence type="ECO:0000313" key="9">
    <source>
        <dbReference type="Proteomes" id="UP000199517"/>
    </source>
</evidence>
<keyword evidence="2" id="KW-1003">Cell membrane</keyword>
<sequence length="190" mass="20620">MKKNKPPEAPPPAPGLRIWDAAVRLLHWSLVAAVAAAWITRSRLGPLHENLGYAALAIAVARTAWGFAGGRYARFAQFVRGPRATWAYARAVGQGRAPRHLGHNPLGGWMVVALLACIALLGFTGWLYTTDMFWGYGWLALLHEGLGWTLLGLAALHVAGVAWTSLEQRENLVRAMLTGRKAPPRGDDVA</sequence>
<feature type="transmembrane region" description="Helical" evidence="6">
    <location>
        <begin position="148"/>
        <end position="166"/>
    </location>
</feature>
<dbReference type="InterPro" id="IPR011577">
    <property type="entry name" value="Cyt_b561_bac/Ni-Hgenase"/>
</dbReference>
<evidence type="ECO:0000256" key="1">
    <source>
        <dbReference type="ARBA" id="ARBA00004651"/>
    </source>
</evidence>
<dbReference type="GO" id="GO:0020037">
    <property type="term" value="F:heme binding"/>
    <property type="evidence" value="ECO:0007669"/>
    <property type="project" value="TreeGrafter"/>
</dbReference>
<feature type="transmembrane region" description="Helical" evidence="6">
    <location>
        <begin position="106"/>
        <end position="128"/>
    </location>
</feature>
<keyword evidence="9" id="KW-1185">Reference proteome</keyword>
<comment type="subcellular location">
    <subcellularLocation>
        <location evidence="1">Cell membrane</location>
        <topology evidence="1">Multi-pass membrane protein</topology>
    </subcellularLocation>
</comment>
<protein>
    <submittedName>
        <fullName evidence="8">Cytochrome b</fullName>
    </submittedName>
</protein>
<evidence type="ECO:0000256" key="3">
    <source>
        <dbReference type="ARBA" id="ARBA00022692"/>
    </source>
</evidence>
<dbReference type="InterPro" id="IPR016174">
    <property type="entry name" value="Di-haem_cyt_TM"/>
</dbReference>
<evidence type="ECO:0000313" key="8">
    <source>
        <dbReference type="EMBL" id="SFD82279.1"/>
    </source>
</evidence>
<proteinExistence type="predicted"/>
<dbReference type="PANTHER" id="PTHR30485:SF2">
    <property type="entry name" value="BLL0597 PROTEIN"/>
    <property type="match status" value="1"/>
</dbReference>
<dbReference type="Proteomes" id="UP000199517">
    <property type="component" value="Unassembled WGS sequence"/>
</dbReference>
<dbReference type="GO" id="GO:0005886">
    <property type="term" value="C:plasma membrane"/>
    <property type="evidence" value="ECO:0007669"/>
    <property type="project" value="UniProtKB-SubCell"/>
</dbReference>
<evidence type="ECO:0000259" key="7">
    <source>
        <dbReference type="Pfam" id="PF01292"/>
    </source>
</evidence>
<organism evidence="8 9">
    <name type="scientific">Paracidovorax konjaci</name>
    <dbReference type="NCBI Taxonomy" id="32040"/>
    <lineage>
        <taxon>Bacteria</taxon>
        <taxon>Pseudomonadati</taxon>
        <taxon>Pseudomonadota</taxon>
        <taxon>Betaproteobacteria</taxon>
        <taxon>Burkholderiales</taxon>
        <taxon>Comamonadaceae</taxon>
        <taxon>Paracidovorax</taxon>
    </lineage>
</organism>
<dbReference type="Gene3D" id="1.20.950.20">
    <property type="entry name" value="Transmembrane di-heme cytochromes, Chain C"/>
    <property type="match status" value="1"/>
</dbReference>